<dbReference type="PANTHER" id="PTHR46796:SF2">
    <property type="entry name" value="TRANSCRIPTIONAL REGULATORY PROTEIN"/>
    <property type="match status" value="1"/>
</dbReference>
<dbReference type="PROSITE" id="PS00041">
    <property type="entry name" value="HTH_ARAC_FAMILY_1"/>
    <property type="match status" value="2"/>
</dbReference>
<evidence type="ECO:0000313" key="7">
    <source>
        <dbReference type="Proteomes" id="UP001595741"/>
    </source>
</evidence>
<dbReference type="SUPFAM" id="SSF46689">
    <property type="entry name" value="Homeodomain-like"/>
    <property type="match status" value="2"/>
</dbReference>
<dbReference type="PROSITE" id="PS01124">
    <property type="entry name" value="HTH_ARAC_FAMILY_2"/>
    <property type="match status" value="1"/>
</dbReference>
<keyword evidence="7" id="KW-1185">Reference proteome</keyword>
<evidence type="ECO:0000256" key="2">
    <source>
        <dbReference type="ARBA" id="ARBA00023125"/>
    </source>
</evidence>
<gene>
    <name evidence="6" type="ORF">ACFOLG_15325</name>
</gene>
<dbReference type="SUPFAM" id="SSF51215">
    <property type="entry name" value="Regulatory protein AraC"/>
    <property type="match status" value="1"/>
</dbReference>
<name>A0ABV7RJA5_9NEIS</name>
<dbReference type="EMBL" id="JBHRXN010000036">
    <property type="protein sequence ID" value="MFC3533549.1"/>
    <property type="molecule type" value="Genomic_DNA"/>
</dbReference>
<protein>
    <submittedName>
        <fullName evidence="6">Helix-turn-helix domain-containing protein</fullName>
    </submittedName>
</protein>
<evidence type="ECO:0000256" key="4">
    <source>
        <dbReference type="ARBA" id="ARBA00023163"/>
    </source>
</evidence>
<dbReference type="InterPro" id="IPR018062">
    <property type="entry name" value="HTH_AraC-typ_CS"/>
</dbReference>
<evidence type="ECO:0000256" key="3">
    <source>
        <dbReference type="ARBA" id="ARBA00023159"/>
    </source>
</evidence>
<keyword evidence="4" id="KW-0804">Transcription</keyword>
<sequence length="279" mass="31201">MARSDPKNRTRYWWDTHTPGLSLMCADFTTQKFSPHTHDGFVIAITEAGGSIIKSRGIEGEARTSTLLVFNPAEVHSGGMGWSERWRYRSLYLTTSALDVVAQGLGVASVPYFLRNIFDDADLITGYLRLHRALEDGHDLFQERELLFATFGLLYERHGSGGGRLDDPPQDQVLLQQVVEIMNDLYADNLLLDDISAMVGLTPFQLIGLFKRTLGLTPHTYLTQIRLKRACHYLSLGMPIVHVASATGFYDQSALTKQFKRCYGITPLQFQAAACRPGL</sequence>
<dbReference type="Proteomes" id="UP001595741">
    <property type="component" value="Unassembled WGS sequence"/>
</dbReference>
<keyword evidence="2" id="KW-0238">DNA-binding</keyword>
<evidence type="ECO:0000256" key="1">
    <source>
        <dbReference type="ARBA" id="ARBA00023015"/>
    </source>
</evidence>
<dbReference type="PANTHER" id="PTHR46796">
    <property type="entry name" value="HTH-TYPE TRANSCRIPTIONAL ACTIVATOR RHAS-RELATED"/>
    <property type="match status" value="1"/>
</dbReference>
<dbReference type="InterPro" id="IPR003313">
    <property type="entry name" value="AraC-bd"/>
</dbReference>
<proteinExistence type="predicted"/>
<dbReference type="Pfam" id="PF12833">
    <property type="entry name" value="HTH_18"/>
    <property type="match status" value="1"/>
</dbReference>
<dbReference type="InterPro" id="IPR009057">
    <property type="entry name" value="Homeodomain-like_sf"/>
</dbReference>
<evidence type="ECO:0000259" key="5">
    <source>
        <dbReference type="PROSITE" id="PS01124"/>
    </source>
</evidence>
<keyword evidence="1" id="KW-0805">Transcription regulation</keyword>
<feature type="domain" description="HTH araC/xylS-type" evidence="5">
    <location>
        <begin position="176"/>
        <end position="273"/>
    </location>
</feature>
<dbReference type="InterPro" id="IPR018060">
    <property type="entry name" value="HTH_AraC"/>
</dbReference>
<accession>A0ABV7RJA5</accession>
<dbReference type="RefSeq" id="WP_386093373.1">
    <property type="nucleotide sequence ID" value="NZ_JBHRXN010000036.1"/>
</dbReference>
<dbReference type="InterPro" id="IPR050204">
    <property type="entry name" value="AraC_XylS_family_regulators"/>
</dbReference>
<dbReference type="SMART" id="SM00342">
    <property type="entry name" value="HTH_ARAC"/>
    <property type="match status" value="1"/>
</dbReference>
<reference evidence="7" key="1">
    <citation type="journal article" date="2019" name="Int. J. Syst. Evol. Microbiol.">
        <title>The Global Catalogue of Microorganisms (GCM) 10K type strain sequencing project: providing services to taxonomists for standard genome sequencing and annotation.</title>
        <authorList>
            <consortium name="The Broad Institute Genomics Platform"/>
            <consortium name="The Broad Institute Genome Sequencing Center for Infectious Disease"/>
            <person name="Wu L."/>
            <person name="Ma J."/>
        </authorList>
    </citation>
    <scope>NUCLEOTIDE SEQUENCE [LARGE SCALE GENOMIC DNA]</scope>
    <source>
        <strain evidence="7">KCTC 42742</strain>
    </source>
</reference>
<organism evidence="6 7">
    <name type="scientific">Vogesella facilis</name>
    <dbReference type="NCBI Taxonomy" id="1655232"/>
    <lineage>
        <taxon>Bacteria</taxon>
        <taxon>Pseudomonadati</taxon>
        <taxon>Pseudomonadota</taxon>
        <taxon>Betaproteobacteria</taxon>
        <taxon>Neisseriales</taxon>
        <taxon>Chromobacteriaceae</taxon>
        <taxon>Vogesella</taxon>
    </lineage>
</organism>
<evidence type="ECO:0000313" key="6">
    <source>
        <dbReference type="EMBL" id="MFC3533549.1"/>
    </source>
</evidence>
<keyword evidence="3" id="KW-0010">Activator</keyword>
<dbReference type="InterPro" id="IPR037923">
    <property type="entry name" value="HTH-like"/>
</dbReference>
<dbReference type="Gene3D" id="1.10.10.60">
    <property type="entry name" value="Homeodomain-like"/>
    <property type="match status" value="1"/>
</dbReference>
<dbReference type="Pfam" id="PF02311">
    <property type="entry name" value="AraC_binding"/>
    <property type="match status" value="1"/>
</dbReference>
<comment type="caution">
    <text evidence="6">The sequence shown here is derived from an EMBL/GenBank/DDBJ whole genome shotgun (WGS) entry which is preliminary data.</text>
</comment>